<evidence type="ECO:0000256" key="6">
    <source>
        <dbReference type="ARBA" id="ARBA00022679"/>
    </source>
</evidence>
<dbReference type="InterPro" id="IPR029044">
    <property type="entry name" value="Nucleotide-diphossugar_trans"/>
</dbReference>
<comment type="similarity">
    <text evidence="2">Belongs to the NodC/HAS family.</text>
</comment>
<evidence type="ECO:0000256" key="9">
    <source>
        <dbReference type="SAM" id="Phobius"/>
    </source>
</evidence>
<keyword evidence="6" id="KW-0808">Transferase</keyword>
<accession>A0ABQ1MGU5</accession>
<evidence type="ECO:0000256" key="7">
    <source>
        <dbReference type="ARBA" id="ARBA00023136"/>
    </source>
</evidence>
<feature type="transmembrane region" description="Helical" evidence="9">
    <location>
        <begin position="80"/>
        <end position="104"/>
    </location>
</feature>
<evidence type="ECO:0000256" key="8">
    <source>
        <dbReference type="ARBA" id="ARBA00032978"/>
    </source>
</evidence>
<feature type="transmembrane region" description="Helical" evidence="9">
    <location>
        <begin position="389"/>
        <end position="408"/>
    </location>
</feature>
<keyword evidence="7 9" id="KW-0472">Membrane</keyword>
<keyword evidence="9" id="KW-0812">Transmembrane</keyword>
<comment type="subcellular location">
    <subcellularLocation>
        <location evidence="1">Cell membrane</location>
    </subcellularLocation>
</comment>
<keyword evidence="9" id="KW-1133">Transmembrane helix</keyword>
<reference evidence="12" key="1">
    <citation type="journal article" date="2019" name="Int. J. Syst. Evol. Microbiol.">
        <title>The Global Catalogue of Microorganisms (GCM) 10K type strain sequencing project: providing services to taxonomists for standard genome sequencing and annotation.</title>
        <authorList>
            <consortium name="The Broad Institute Genomics Platform"/>
            <consortium name="The Broad Institute Genome Sequencing Center for Infectious Disease"/>
            <person name="Wu L."/>
            <person name="Ma J."/>
        </authorList>
    </citation>
    <scope>NUCLEOTIDE SEQUENCE [LARGE SCALE GENOMIC DNA]</scope>
    <source>
        <strain evidence="12">CGMCC 1.12479</strain>
    </source>
</reference>
<sequence>MLKTYKSSINPAKNRSSLNPSKILTNKERIQSKIQTNRFNNFERLILTLTFSSIILAIISLFYFEAYFDQLHIARLETGWGYWTFIISISLLGIKLIFLSWLFYLHKKYKPIESVSDEDLPFCTVIVPAYNEGEMVYKTLKSLTDSLYPIYKLQIITIDDGSKDDTWKWMQKAKGELGNRITICQQPKNMGKRAALHRAFLEGTGEVFVTVDSDSLVKKNTLRNLVSPFVINESCGAVAGNVMVLNKESGLIPKMLNVSFAFSFEFIRSAQSVLGSVLCTPGALAAYRKTAVMNCLNDWVNQEFMGKKTDIGEDRAMTNMILKQGYEVVFQKNAEVYTNIPEKYNNLRKMFTRWERSNVRENIMLTKFAFSDFREGNKYGTRLLLFNQWLKVLLAYPALALLITLLIIQPFLVLSSIFIGLFVFSSLPALFYLLKRDKHDAVWAYSYAIFYTFSLFWIPPYAIATASRSGWLTRTMPNN</sequence>
<dbReference type="Pfam" id="PF00535">
    <property type="entry name" value="Glycos_transf_2"/>
    <property type="match status" value="1"/>
</dbReference>
<dbReference type="Gene3D" id="3.90.550.10">
    <property type="entry name" value="Spore Coat Polysaccharide Biosynthesis Protein SpsA, Chain A"/>
    <property type="match status" value="1"/>
</dbReference>
<feature type="transmembrane region" description="Helical" evidence="9">
    <location>
        <begin position="414"/>
        <end position="434"/>
    </location>
</feature>
<dbReference type="PANTHER" id="PTHR22913">
    <property type="entry name" value="HYALURONAN SYNTHASE"/>
    <property type="match status" value="1"/>
</dbReference>
<name>A0ABQ1MGU5_9BACT</name>
<evidence type="ECO:0000313" key="12">
    <source>
        <dbReference type="Proteomes" id="UP000635885"/>
    </source>
</evidence>
<proteinExistence type="inferred from homology"/>
<dbReference type="CDD" id="cd06423">
    <property type="entry name" value="CESA_like"/>
    <property type="match status" value="1"/>
</dbReference>
<dbReference type="InterPro" id="IPR001173">
    <property type="entry name" value="Glyco_trans_2-like"/>
</dbReference>
<evidence type="ECO:0000256" key="3">
    <source>
        <dbReference type="ARBA" id="ARBA00016636"/>
    </source>
</evidence>
<evidence type="ECO:0000256" key="2">
    <source>
        <dbReference type="ARBA" id="ARBA00006782"/>
    </source>
</evidence>
<keyword evidence="4" id="KW-1003">Cell membrane</keyword>
<gene>
    <name evidence="11" type="ORF">GCM10010993_18730</name>
</gene>
<dbReference type="PANTHER" id="PTHR22913:SF12">
    <property type="entry name" value="MANNURONAN SYNTHASE"/>
    <property type="match status" value="1"/>
</dbReference>
<organism evidence="11 12">
    <name type="scientific">Belliella aquatica</name>
    <dbReference type="NCBI Taxonomy" id="1323734"/>
    <lineage>
        <taxon>Bacteria</taxon>
        <taxon>Pseudomonadati</taxon>
        <taxon>Bacteroidota</taxon>
        <taxon>Cytophagia</taxon>
        <taxon>Cytophagales</taxon>
        <taxon>Cyclobacteriaceae</taxon>
        <taxon>Belliella</taxon>
    </lineage>
</organism>
<keyword evidence="12" id="KW-1185">Reference proteome</keyword>
<dbReference type="EMBL" id="BMFD01000005">
    <property type="protein sequence ID" value="GGC40311.1"/>
    <property type="molecule type" value="Genomic_DNA"/>
</dbReference>
<evidence type="ECO:0000259" key="10">
    <source>
        <dbReference type="Pfam" id="PF00535"/>
    </source>
</evidence>
<feature type="domain" description="Glycosyltransferase 2-like" evidence="10">
    <location>
        <begin position="124"/>
        <end position="292"/>
    </location>
</feature>
<evidence type="ECO:0000256" key="5">
    <source>
        <dbReference type="ARBA" id="ARBA00022676"/>
    </source>
</evidence>
<evidence type="ECO:0000256" key="4">
    <source>
        <dbReference type="ARBA" id="ARBA00022475"/>
    </source>
</evidence>
<protein>
    <recommendedName>
        <fullName evidence="3">N-acetylglucosaminyltransferase</fullName>
    </recommendedName>
    <alternativeName>
        <fullName evidence="8">Nodulation protein C</fullName>
    </alternativeName>
</protein>
<evidence type="ECO:0000256" key="1">
    <source>
        <dbReference type="ARBA" id="ARBA00004236"/>
    </source>
</evidence>
<dbReference type="RefSeq" id="WP_188442101.1">
    <property type="nucleotide sequence ID" value="NZ_BMFD01000005.1"/>
</dbReference>
<feature type="transmembrane region" description="Helical" evidence="9">
    <location>
        <begin position="441"/>
        <end position="463"/>
    </location>
</feature>
<evidence type="ECO:0000313" key="11">
    <source>
        <dbReference type="EMBL" id="GGC40311.1"/>
    </source>
</evidence>
<dbReference type="Proteomes" id="UP000635885">
    <property type="component" value="Unassembled WGS sequence"/>
</dbReference>
<keyword evidence="5" id="KW-0328">Glycosyltransferase</keyword>
<dbReference type="SUPFAM" id="SSF53448">
    <property type="entry name" value="Nucleotide-diphospho-sugar transferases"/>
    <property type="match status" value="1"/>
</dbReference>
<feature type="transmembrane region" description="Helical" evidence="9">
    <location>
        <begin position="45"/>
        <end position="68"/>
    </location>
</feature>
<comment type="caution">
    <text evidence="11">The sequence shown here is derived from an EMBL/GenBank/DDBJ whole genome shotgun (WGS) entry which is preliminary data.</text>
</comment>